<evidence type="ECO:0000313" key="18">
    <source>
        <dbReference type="Proteomes" id="UP001567350"/>
    </source>
</evidence>
<dbReference type="RefSeq" id="WP_219163905.1">
    <property type="nucleotide sequence ID" value="NZ_DALYTO010000008.1"/>
</dbReference>
<evidence type="ECO:0000256" key="2">
    <source>
        <dbReference type="ARBA" id="ARBA00004752"/>
    </source>
</evidence>
<dbReference type="GeneID" id="300070405"/>
<evidence type="ECO:0000256" key="14">
    <source>
        <dbReference type="ARBA" id="ARBA00038053"/>
    </source>
</evidence>
<evidence type="ECO:0000256" key="9">
    <source>
        <dbReference type="ARBA" id="ARBA00022984"/>
    </source>
</evidence>
<keyword evidence="13 16" id="KW-0961">Cell wall biogenesis/degradation</keyword>
<comment type="similarity">
    <text evidence="14 16">Belongs to the SEDS family. FtsW subfamily.</text>
</comment>
<comment type="subcellular location">
    <subcellularLocation>
        <location evidence="16">Cell inner membrane</location>
        <topology evidence="16">Multi-pass membrane protein</topology>
    </subcellularLocation>
    <subcellularLocation>
        <location evidence="1">Cell membrane</location>
        <topology evidence="1">Multi-pass membrane protein</topology>
    </subcellularLocation>
    <text evidence="16">Localizes to the division septum.</text>
</comment>
<sequence length="422" mass="46698">MNAKLIQVRERVQGWFRGTVDKPVDVLPVRVGGTEYRKTRALPPTALGLDQSLIWVVIGLLAWGLVMVYSASIAMPDNPRFGKIEHYHFLLRHALALGVGFVAALLAFQISMKTWERLAIPMFLLALFLLVMVLVPGVGLVVNGARRWLPLGIMNFQPSELAKFAVLVYAADYMVRRMDVKERFFRAVLPMAAAVFFVGVLLLAEPDMGAFMVIVVISMGILFLGGVNARMFFLMAALVVGAFMLMIAFSPWRRERIFAYLDPFSADHALGKGYQLSHALIAIGRGEMFGVGLGRSVEKLHWLPEAHTDFLLSVIGEEFGFIGILTLIIAFVWLTRRITEIGREAIALDRVFAGLVAQGVALWFGFQAFINMGVNLGALPTKGLTLPLMSFGGSAILMNLVAIAVVLRVDYENKLLSPRMRK</sequence>
<dbReference type="InterPro" id="IPR013437">
    <property type="entry name" value="FtsW"/>
</dbReference>
<keyword evidence="8 16" id="KW-0133">Cell shape</keyword>
<feature type="transmembrane region" description="Helical" evidence="16">
    <location>
        <begin position="53"/>
        <end position="74"/>
    </location>
</feature>
<name>A0ABV4IB20_9BURK</name>
<evidence type="ECO:0000256" key="1">
    <source>
        <dbReference type="ARBA" id="ARBA00004651"/>
    </source>
</evidence>
<evidence type="ECO:0000256" key="13">
    <source>
        <dbReference type="ARBA" id="ARBA00023316"/>
    </source>
</evidence>
<keyword evidence="7 16" id="KW-0812">Transmembrane</keyword>
<evidence type="ECO:0000256" key="8">
    <source>
        <dbReference type="ARBA" id="ARBA00022960"/>
    </source>
</evidence>
<reference evidence="17 18" key="1">
    <citation type="submission" date="2024-08" db="EMBL/GenBank/DDBJ databases">
        <authorList>
            <person name="Feng Z."/>
            <person name="Ronholm J."/>
        </authorList>
    </citation>
    <scope>NUCLEOTIDE SEQUENCE [LARGE SCALE GENOMIC DNA]</scope>
    <source>
        <strain evidence="17 18">4-AB0-8</strain>
    </source>
</reference>
<keyword evidence="11 16" id="KW-0472">Membrane</keyword>
<keyword evidence="10 16" id="KW-1133">Transmembrane helix</keyword>
<keyword evidence="4 16" id="KW-0132">Cell division</keyword>
<protein>
    <recommendedName>
        <fullName evidence="16">Probable peptidoglycan glycosyltransferase FtsW</fullName>
        <shortName evidence="16">PGT</shortName>
        <ecNumber evidence="16">2.4.99.28</ecNumber>
    </recommendedName>
    <alternativeName>
        <fullName evidence="16">Cell division protein FtsW</fullName>
    </alternativeName>
    <alternativeName>
        <fullName evidence="16">Cell wall polymerase</fullName>
    </alternativeName>
    <alternativeName>
        <fullName evidence="16">Peptidoglycan polymerase</fullName>
        <shortName evidence="16">PG polymerase</shortName>
    </alternativeName>
</protein>
<dbReference type="InterPro" id="IPR001182">
    <property type="entry name" value="FtsW/RodA"/>
</dbReference>
<feature type="transmembrane region" description="Helical" evidence="16">
    <location>
        <begin position="118"/>
        <end position="142"/>
    </location>
</feature>
<keyword evidence="16" id="KW-0997">Cell inner membrane</keyword>
<feature type="transmembrane region" description="Helical" evidence="16">
    <location>
        <begin position="232"/>
        <end position="252"/>
    </location>
</feature>
<gene>
    <name evidence="16 17" type="primary">ftsW</name>
    <name evidence="17" type="ORF">ACBP88_01325</name>
</gene>
<comment type="function">
    <text evidence="16">Peptidoglycan polymerase that is essential for cell division.</text>
</comment>
<accession>A0ABV4IB20</accession>
<evidence type="ECO:0000256" key="7">
    <source>
        <dbReference type="ARBA" id="ARBA00022692"/>
    </source>
</evidence>
<comment type="caution">
    <text evidence="17">The sequence shown here is derived from an EMBL/GenBank/DDBJ whole genome shotgun (WGS) entry which is preliminary data.</text>
</comment>
<evidence type="ECO:0000256" key="15">
    <source>
        <dbReference type="ARBA" id="ARBA00049902"/>
    </source>
</evidence>
<feature type="transmembrane region" description="Helical" evidence="16">
    <location>
        <begin position="310"/>
        <end position="335"/>
    </location>
</feature>
<evidence type="ECO:0000256" key="12">
    <source>
        <dbReference type="ARBA" id="ARBA00023306"/>
    </source>
</evidence>
<feature type="transmembrane region" description="Helical" evidence="16">
    <location>
        <begin position="347"/>
        <end position="370"/>
    </location>
</feature>
<keyword evidence="18" id="KW-1185">Reference proteome</keyword>
<dbReference type="PANTHER" id="PTHR30474">
    <property type="entry name" value="CELL CYCLE PROTEIN"/>
    <property type="match status" value="1"/>
</dbReference>
<dbReference type="EMBL" id="JBGJLR010000001">
    <property type="protein sequence ID" value="MEZ2738104.1"/>
    <property type="molecule type" value="Genomic_DNA"/>
</dbReference>
<dbReference type="Proteomes" id="UP001567350">
    <property type="component" value="Unassembled WGS sequence"/>
</dbReference>
<dbReference type="NCBIfam" id="TIGR02614">
    <property type="entry name" value="ftsW"/>
    <property type="match status" value="1"/>
</dbReference>
<evidence type="ECO:0000256" key="6">
    <source>
        <dbReference type="ARBA" id="ARBA00022679"/>
    </source>
</evidence>
<feature type="transmembrane region" description="Helical" evidence="16">
    <location>
        <begin position="184"/>
        <end position="204"/>
    </location>
</feature>
<evidence type="ECO:0000313" key="17">
    <source>
        <dbReference type="EMBL" id="MEZ2738104.1"/>
    </source>
</evidence>
<keyword evidence="12 16" id="KW-0131">Cell cycle</keyword>
<proteinExistence type="inferred from homology"/>
<organism evidence="17 18">
    <name type="scientific">Comamonas jiangduensis</name>
    <dbReference type="NCBI Taxonomy" id="1194168"/>
    <lineage>
        <taxon>Bacteria</taxon>
        <taxon>Pseudomonadati</taxon>
        <taxon>Pseudomonadota</taxon>
        <taxon>Betaproteobacteria</taxon>
        <taxon>Burkholderiales</taxon>
        <taxon>Comamonadaceae</taxon>
        <taxon>Comamonas</taxon>
    </lineage>
</organism>
<keyword evidence="5 16" id="KW-0328">Glycosyltransferase</keyword>
<evidence type="ECO:0000256" key="3">
    <source>
        <dbReference type="ARBA" id="ARBA00022475"/>
    </source>
</evidence>
<keyword evidence="9 16" id="KW-0573">Peptidoglycan synthesis</keyword>
<evidence type="ECO:0000256" key="5">
    <source>
        <dbReference type="ARBA" id="ARBA00022676"/>
    </source>
</evidence>
<feature type="transmembrane region" description="Helical" evidence="16">
    <location>
        <begin position="210"/>
        <end position="227"/>
    </location>
</feature>
<comment type="catalytic activity">
    <reaction evidence="15 16">
        <text>[GlcNAc-(1-&gt;4)-Mur2Ac(oyl-L-Ala-gamma-D-Glu-L-Lys-D-Ala-D-Ala)](n)-di-trans,octa-cis-undecaprenyl diphosphate + beta-D-GlcNAc-(1-&gt;4)-Mur2Ac(oyl-L-Ala-gamma-D-Glu-L-Lys-D-Ala-D-Ala)-di-trans,octa-cis-undecaprenyl diphosphate = [GlcNAc-(1-&gt;4)-Mur2Ac(oyl-L-Ala-gamma-D-Glu-L-Lys-D-Ala-D-Ala)](n+1)-di-trans,octa-cis-undecaprenyl diphosphate + di-trans,octa-cis-undecaprenyl diphosphate + H(+)</text>
        <dbReference type="Rhea" id="RHEA:23708"/>
        <dbReference type="Rhea" id="RHEA-COMP:9602"/>
        <dbReference type="Rhea" id="RHEA-COMP:9603"/>
        <dbReference type="ChEBI" id="CHEBI:15378"/>
        <dbReference type="ChEBI" id="CHEBI:58405"/>
        <dbReference type="ChEBI" id="CHEBI:60033"/>
        <dbReference type="ChEBI" id="CHEBI:78435"/>
        <dbReference type="EC" id="2.4.99.28"/>
    </reaction>
</comment>
<evidence type="ECO:0000256" key="10">
    <source>
        <dbReference type="ARBA" id="ARBA00022989"/>
    </source>
</evidence>
<evidence type="ECO:0000256" key="11">
    <source>
        <dbReference type="ARBA" id="ARBA00023136"/>
    </source>
</evidence>
<evidence type="ECO:0000256" key="16">
    <source>
        <dbReference type="HAMAP-Rule" id="MF_00913"/>
    </source>
</evidence>
<dbReference type="Pfam" id="PF01098">
    <property type="entry name" value="FTSW_RODA_SPOVE"/>
    <property type="match status" value="1"/>
</dbReference>
<feature type="transmembrane region" description="Helical" evidence="16">
    <location>
        <begin position="94"/>
        <end position="112"/>
    </location>
</feature>
<keyword evidence="6 16" id="KW-0808">Transferase</keyword>
<feature type="transmembrane region" description="Helical" evidence="16">
    <location>
        <begin position="390"/>
        <end position="411"/>
    </location>
</feature>
<dbReference type="EC" id="2.4.99.28" evidence="16"/>
<keyword evidence="3 16" id="KW-1003">Cell membrane</keyword>
<evidence type="ECO:0000256" key="4">
    <source>
        <dbReference type="ARBA" id="ARBA00022618"/>
    </source>
</evidence>
<dbReference type="HAMAP" id="MF_00913">
    <property type="entry name" value="PGT_FtsW_proteobact"/>
    <property type="match status" value="1"/>
</dbReference>
<comment type="pathway">
    <text evidence="2 16">Cell wall biogenesis; peptidoglycan biosynthesis.</text>
</comment>
<dbReference type="PANTHER" id="PTHR30474:SF2">
    <property type="entry name" value="PEPTIDOGLYCAN GLYCOSYLTRANSFERASE FTSW-RELATED"/>
    <property type="match status" value="1"/>
</dbReference>